<evidence type="ECO:0000313" key="2">
    <source>
        <dbReference type="EMBL" id="KAF5332486.1"/>
    </source>
</evidence>
<evidence type="ECO:0000313" key="3">
    <source>
        <dbReference type="Proteomes" id="UP000541558"/>
    </source>
</evidence>
<feature type="region of interest" description="Disordered" evidence="1">
    <location>
        <begin position="1"/>
        <end position="29"/>
    </location>
</feature>
<dbReference type="EMBL" id="JAACJK010000110">
    <property type="protein sequence ID" value="KAF5332486.1"/>
    <property type="molecule type" value="Genomic_DNA"/>
</dbReference>
<dbReference type="Proteomes" id="UP000541558">
    <property type="component" value="Unassembled WGS sequence"/>
</dbReference>
<organism evidence="2 3">
    <name type="scientific">Ephemerocybe angulata</name>
    <dbReference type="NCBI Taxonomy" id="980116"/>
    <lineage>
        <taxon>Eukaryota</taxon>
        <taxon>Fungi</taxon>
        <taxon>Dikarya</taxon>
        <taxon>Basidiomycota</taxon>
        <taxon>Agaricomycotina</taxon>
        <taxon>Agaricomycetes</taxon>
        <taxon>Agaricomycetidae</taxon>
        <taxon>Agaricales</taxon>
        <taxon>Agaricineae</taxon>
        <taxon>Psathyrellaceae</taxon>
        <taxon>Ephemerocybe</taxon>
    </lineage>
</organism>
<dbReference type="AlphaFoldDB" id="A0A8H5FD77"/>
<sequence>MSARPAHPQLLRQRTPSFPPFTVHSEKSNSLPVGRCVGRRRCRGQCTSTWIGGILQRSIDEGAAILSCTNAFISAVRKIRLEVEWGSEVLVVAAAAVAVKGWSAGNNIVEGVWRCGLRPSSSTSRAWITSAVSCPARSVTKERTRSYTIASVAVLVVVDVEGQAHQSAWGLARSRPSS</sequence>
<gene>
    <name evidence="2" type="ORF">D9611_005335</name>
</gene>
<name>A0A8H5FD77_9AGAR</name>
<keyword evidence="3" id="KW-1185">Reference proteome</keyword>
<proteinExistence type="predicted"/>
<accession>A0A8H5FD77</accession>
<reference evidence="2 3" key="1">
    <citation type="journal article" date="2020" name="ISME J.">
        <title>Uncovering the hidden diversity of litter-decomposition mechanisms in mushroom-forming fungi.</title>
        <authorList>
            <person name="Floudas D."/>
            <person name="Bentzer J."/>
            <person name="Ahren D."/>
            <person name="Johansson T."/>
            <person name="Persson P."/>
            <person name="Tunlid A."/>
        </authorList>
    </citation>
    <scope>NUCLEOTIDE SEQUENCE [LARGE SCALE GENOMIC DNA]</scope>
    <source>
        <strain evidence="2 3">CBS 175.51</strain>
    </source>
</reference>
<evidence type="ECO:0000256" key="1">
    <source>
        <dbReference type="SAM" id="MobiDB-lite"/>
    </source>
</evidence>
<protein>
    <submittedName>
        <fullName evidence="2">Uncharacterized protein</fullName>
    </submittedName>
</protein>
<comment type="caution">
    <text evidence="2">The sequence shown here is derived from an EMBL/GenBank/DDBJ whole genome shotgun (WGS) entry which is preliminary data.</text>
</comment>